<sequence>MWDGEAVKPLLYGLLNVVSATGIVFANKAVLSNFGFSFTYALTLIHTCTTLVGMMVFCRMGMFEVKAVPKRAVAPLAAAYVGYIVLCNLNLQLNTVGFYQITKIAVAPAVLVAEAVFFGKQASRRVVAAIVLVCLGVGLATITDTQIGSSAAGLLAGLGAVCATALYQIWAGTKQKELGLGSMQLLHQYCPIAAIMLAILVPIFEPMGWEDRAPGTLLGYKFTVASVLAIAISAVLGLLVSLSTFLVIGATSSLTYNVVGHVKTALILAGGCIFFGDEMPPKKLAGISVAMVGIIWYTQLKVSASSVPASPRKSTLPTHLYAKVPSRKELDQESQVTNGELGEAAKGGSANNYLRRASPRSVALHKANMLQKSGGSL</sequence>
<dbReference type="InterPro" id="IPR004853">
    <property type="entry name" value="Sugar_P_trans_dom"/>
</dbReference>
<evidence type="ECO:0000256" key="4">
    <source>
        <dbReference type="ARBA" id="ARBA00023136"/>
    </source>
</evidence>
<organism evidence="7 8">
    <name type="scientific">[Myrmecia] bisecta</name>
    <dbReference type="NCBI Taxonomy" id="41462"/>
    <lineage>
        <taxon>Eukaryota</taxon>
        <taxon>Viridiplantae</taxon>
        <taxon>Chlorophyta</taxon>
        <taxon>core chlorophytes</taxon>
        <taxon>Trebouxiophyceae</taxon>
        <taxon>Trebouxiales</taxon>
        <taxon>Trebouxiaceae</taxon>
        <taxon>Myrmecia</taxon>
    </lineage>
</organism>
<feature type="transmembrane region" description="Helical" evidence="5">
    <location>
        <begin position="97"/>
        <end position="119"/>
    </location>
</feature>
<comment type="caution">
    <text evidence="7">The sequence shown here is derived from an EMBL/GenBank/DDBJ whole genome shotgun (WGS) entry which is preliminary data.</text>
</comment>
<evidence type="ECO:0000313" key="7">
    <source>
        <dbReference type="EMBL" id="KAK9830364.1"/>
    </source>
</evidence>
<accession>A0AAW1R9L9</accession>
<protein>
    <recommendedName>
        <fullName evidence="6">Sugar phosphate transporter domain-containing protein</fullName>
    </recommendedName>
</protein>
<feature type="transmembrane region" description="Helical" evidence="5">
    <location>
        <begin position="126"/>
        <end position="143"/>
    </location>
</feature>
<proteinExistence type="predicted"/>
<dbReference type="InterPro" id="IPR050186">
    <property type="entry name" value="TPT_transporter"/>
</dbReference>
<feature type="transmembrane region" description="Helical" evidence="5">
    <location>
        <begin position="9"/>
        <end position="26"/>
    </location>
</feature>
<feature type="transmembrane region" description="Helical" evidence="5">
    <location>
        <begin position="72"/>
        <end position="91"/>
    </location>
</feature>
<comment type="subcellular location">
    <subcellularLocation>
        <location evidence="1">Membrane</location>
        <topology evidence="1">Multi-pass membrane protein</topology>
    </subcellularLocation>
</comment>
<feature type="domain" description="Sugar phosphate transporter" evidence="6">
    <location>
        <begin position="24"/>
        <end position="297"/>
    </location>
</feature>
<keyword evidence="2 5" id="KW-0812">Transmembrane</keyword>
<keyword evidence="3 5" id="KW-1133">Transmembrane helix</keyword>
<evidence type="ECO:0000256" key="2">
    <source>
        <dbReference type="ARBA" id="ARBA00022692"/>
    </source>
</evidence>
<feature type="transmembrane region" description="Helical" evidence="5">
    <location>
        <begin position="38"/>
        <end position="60"/>
    </location>
</feature>
<dbReference type="Pfam" id="PF03151">
    <property type="entry name" value="TPT"/>
    <property type="match status" value="1"/>
</dbReference>
<evidence type="ECO:0000259" key="6">
    <source>
        <dbReference type="Pfam" id="PF03151"/>
    </source>
</evidence>
<name>A0AAW1R9L9_9CHLO</name>
<reference evidence="7 8" key="1">
    <citation type="journal article" date="2024" name="Nat. Commun.">
        <title>Phylogenomics reveals the evolutionary origins of lichenization in chlorophyte algae.</title>
        <authorList>
            <person name="Puginier C."/>
            <person name="Libourel C."/>
            <person name="Otte J."/>
            <person name="Skaloud P."/>
            <person name="Haon M."/>
            <person name="Grisel S."/>
            <person name="Petersen M."/>
            <person name="Berrin J.G."/>
            <person name="Delaux P.M."/>
            <person name="Dal Grande F."/>
            <person name="Keller J."/>
        </authorList>
    </citation>
    <scope>NUCLEOTIDE SEQUENCE [LARGE SCALE GENOMIC DNA]</scope>
    <source>
        <strain evidence="7 8">SAG 2043</strain>
    </source>
</reference>
<evidence type="ECO:0000256" key="5">
    <source>
        <dbReference type="SAM" id="Phobius"/>
    </source>
</evidence>
<feature type="transmembrane region" description="Helical" evidence="5">
    <location>
        <begin position="254"/>
        <end position="276"/>
    </location>
</feature>
<evidence type="ECO:0000256" key="1">
    <source>
        <dbReference type="ARBA" id="ARBA00004141"/>
    </source>
</evidence>
<dbReference type="PANTHER" id="PTHR11132">
    <property type="entry name" value="SOLUTE CARRIER FAMILY 35"/>
    <property type="match status" value="1"/>
</dbReference>
<keyword evidence="8" id="KW-1185">Reference proteome</keyword>
<feature type="transmembrane region" description="Helical" evidence="5">
    <location>
        <begin position="185"/>
        <end position="204"/>
    </location>
</feature>
<dbReference type="EMBL" id="JALJOR010000001">
    <property type="protein sequence ID" value="KAK9830364.1"/>
    <property type="molecule type" value="Genomic_DNA"/>
</dbReference>
<keyword evidence="4 5" id="KW-0472">Membrane</keyword>
<evidence type="ECO:0000256" key="3">
    <source>
        <dbReference type="ARBA" id="ARBA00022989"/>
    </source>
</evidence>
<gene>
    <name evidence="7" type="ORF">WJX72_011308</name>
</gene>
<evidence type="ECO:0000313" key="8">
    <source>
        <dbReference type="Proteomes" id="UP001489004"/>
    </source>
</evidence>
<feature type="transmembrane region" description="Helical" evidence="5">
    <location>
        <begin position="149"/>
        <end position="173"/>
    </location>
</feature>
<feature type="transmembrane region" description="Helical" evidence="5">
    <location>
        <begin position="224"/>
        <end position="247"/>
    </location>
</feature>
<dbReference type="GO" id="GO:0016020">
    <property type="term" value="C:membrane"/>
    <property type="evidence" value="ECO:0007669"/>
    <property type="project" value="UniProtKB-SubCell"/>
</dbReference>
<dbReference type="AlphaFoldDB" id="A0AAW1R9L9"/>
<dbReference type="Proteomes" id="UP001489004">
    <property type="component" value="Unassembled WGS sequence"/>
</dbReference>